<evidence type="ECO:0000259" key="9">
    <source>
        <dbReference type="PROSITE" id="PS50262"/>
    </source>
</evidence>
<organism evidence="10 11">
    <name type="scientific">Octopus sinensis</name>
    <name type="common">East Asian common octopus</name>
    <dbReference type="NCBI Taxonomy" id="2607531"/>
    <lineage>
        <taxon>Eukaryota</taxon>
        <taxon>Metazoa</taxon>
        <taxon>Spiralia</taxon>
        <taxon>Lophotrochozoa</taxon>
        <taxon>Mollusca</taxon>
        <taxon>Cephalopoda</taxon>
        <taxon>Coleoidea</taxon>
        <taxon>Octopodiformes</taxon>
        <taxon>Octopoda</taxon>
        <taxon>Incirrata</taxon>
        <taxon>Octopodidae</taxon>
        <taxon>Octopus</taxon>
    </lineage>
</organism>
<dbReference type="RefSeq" id="XP_029646098.1">
    <property type="nucleotide sequence ID" value="XM_029790238.2"/>
</dbReference>
<evidence type="ECO:0000256" key="2">
    <source>
        <dbReference type="ARBA" id="ARBA00022692"/>
    </source>
</evidence>
<keyword evidence="4" id="KW-0297">G-protein coupled receptor</keyword>
<dbReference type="SUPFAM" id="SSF81321">
    <property type="entry name" value="Family A G protein-coupled receptor-like"/>
    <property type="match status" value="1"/>
</dbReference>
<dbReference type="CDD" id="cd00637">
    <property type="entry name" value="7tm_classA_rhodopsin-like"/>
    <property type="match status" value="1"/>
</dbReference>
<evidence type="ECO:0000256" key="5">
    <source>
        <dbReference type="ARBA" id="ARBA00023136"/>
    </source>
</evidence>
<dbReference type="Proteomes" id="UP000515154">
    <property type="component" value="Linkage group LG15"/>
</dbReference>
<dbReference type="InterPro" id="IPR000276">
    <property type="entry name" value="GPCR_Rhodpsn"/>
</dbReference>
<dbReference type="PROSITE" id="PS50262">
    <property type="entry name" value="G_PROTEIN_RECEP_F1_2"/>
    <property type="match status" value="1"/>
</dbReference>
<dbReference type="Gene3D" id="1.20.1070.10">
    <property type="entry name" value="Rhodopsin 7-helix transmembrane proteins"/>
    <property type="match status" value="1"/>
</dbReference>
<sequence>MKKMDKNNNTNDCVSILEELNAEFAHLYTPVMLYLLISLIFGLIGNSVLAYIHFWKFDETARKVFIIGLFVCDFLTCLICIPMEVFILCFSFTFYSSFVCRLMRFLVAIAMFNSSIILFFIGIEQYITMCQPFKNNNISFATSKIILASSTISSALFNIPVLKVYNTQNRLVKQCGNIGKVCSFPDSSDDAIFPFVYYCVVLSGYIYLFVVLMIFYLLIEQRIRKIQRVARSKRRSSVSFGVPTKISSDNNKKRSDDPETKLPVSILKQHSVQLSKINISLFPTTLLWAICYLLHFTAIFWRMSEHNFNDIESNEKQVLYKLLMYSFYFKCAVNPYLYGTFNRQFYSELLHLFQRILQVHKK</sequence>
<feature type="domain" description="G-protein coupled receptors family 1 profile" evidence="9">
    <location>
        <begin position="45"/>
        <end position="338"/>
    </location>
</feature>
<feature type="transmembrane region" description="Helical" evidence="8">
    <location>
        <begin position="31"/>
        <end position="52"/>
    </location>
</feature>
<keyword evidence="5 8" id="KW-0472">Membrane</keyword>
<evidence type="ECO:0000256" key="8">
    <source>
        <dbReference type="SAM" id="Phobius"/>
    </source>
</evidence>
<evidence type="ECO:0000256" key="1">
    <source>
        <dbReference type="ARBA" id="ARBA00004141"/>
    </source>
</evidence>
<reference evidence="11" key="1">
    <citation type="submission" date="2025-08" db="UniProtKB">
        <authorList>
            <consortium name="RefSeq"/>
        </authorList>
    </citation>
    <scope>IDENTIFICATION</scope>
</reference>
<proteinExistence type="predicted"/>
<keyword evidence="2 8" id="KW-0812">Transmembrane</keyword>
<feature type="transmembrane region" description="Helical" evidence="8">
    <location>
        <begin position="195"/>
        <end position="219"/>
    </location>
</feature>
<keyword evidence="7" id="KW-0807">Transducer</keyword>
<accession>A0A6P7T5G0</accession>
<feature type="transmembrane region" description="Helical" evidence="8">
    <location>
        <begin position="102"/>
        <end position="123"/>
    </location>
</feature>
<keyword evidence="6" id="KW-0675">Receptor</keyword>
<dbReference type="KEGG" id="osn:115219934"/>
<name>A0A6P7T5G0_9MOLL</name>
<feature type="transmembrane region" description="Helical" evidence="8">
    <location>
        <begin position="64"/>
        <end position="96"/>
    </location>
</feature>
<evidence type="ECO:0000313" key="11">
    <source>
        <dbReference type="RefSeq" id="XP_029646098.1"/>
    </source>
</evidence>
<dbReference type="InterPro" id="IPR017452">
    <property type="entry name" value="GPCR_Rhodpsn_7TM"/>
</dbReference>
<dbReference type="PRINTS" id="PR00237">
    <property type="entry name" value="GPCRRHODOPSN"/>
</dbReference>
<evidence type="ECO:0000256" key="7">
    <source>
        <dbReference type="ARBA" id="ARBA00023224"/>
    </source>
</evidence>
<protein>
    <submittedName>
        <fullName evidence="11">Arg8-vasotocin receptor-like</fullName>
    </submittedName>
</protein>
<comment type="subcellular location">
    <subcellularLocation>
        <location evidence="1">Membrane</location>
        <topology evidence="1">Multi-pass membrane protein</topology>
    </subcellularLocation>
</comment>
<dbReference type="AlphaFoldDB" id="A0A6P7T5G0"/>
<dbReference type="Pfam" id="PF00001">
    <property type="entry name" value="7tm_1"/>
    <property type="match status" value="1"/>
</dbReference>
<feature type="transmembrane region" description="Helical" evidence="8">
    <location>
        <begin position="144"/>
        <end position="162"/>
    </location>
</feature>
<evidence type="ECO:0000256" key="6">
    <source>
        <dbReference type="ARBA" id="ARBA00023170"/>
    </source>
</evidence>
<dbReference type="GO" id="GO:0005886">
    <property type="term" value="C:plasma membrane"/>
    <property type="evidence" value="ECO:0007669"/>
    <property type="project" value="TreeGrafter"/>
</dbReference>
<keyword evidence="10" id="KW-1185">Reference proteome</keyword>
<feature type="transmembrane region" description="Helical" evidence="8">
    <location>
        <begin position="277"/>
        <end position="298"/>
    </location>
</feature>
<dbReference type="GO" id="GO:0004930">
    <property type="term" value="F:G protein-coupled receptor activity"/>
    <property type="evidence" value="ECO:0007669"/>
    <property type="project" value="UniProtKB-KW"/>
</dbReference>
<dbReference type="PANTHER" id="PTHR24243:SF233">
    <property type="entry name" value="THYROTROPIN-RELEASING HORMONE RECEPTOR"/>
    <property type="match status" value="1"/>
</dbReference>
<evidence type="ECO:0000256" key="4">
    <source>
        <dbReference type="ARBA" id="ARBA00023040"/>
    </source>
</evidence>
<evidence type="ECO:0000256" key="3">
    <source>
        <dbReference type="ARBA" id="ARBA00022989"/>
    </source>
</evidence>
<dbReference type="PANTHER" id="PTHR24243">
    <property type="entry name" value="G-PROTEIN COUPLED RECEPTOR"/>
    <property type="match status" value="1"/>
</dbReference>
<keyword evidence="3 8" id="KW-1133">Transmembrane helix</keyword>
<evidence type="ECO:0000313" key="10">
    <source>
        <dbReference type="Proteomes" id="UP000515154"/>
    </source>
</evidence>
<gene>
    <name evidence="11" type="primary">LOC115219934</name>
</gene>